<proteinExistence type="predicted"/>
<keyword evidence="1" id="KW-0812">Transmembrane</keyword>
<evidence type="ECO:0000313" key="2">
    <source>
        <dbReference type="EMBL" id="WZW87344.1"/>
    </source>
</evidence>
<dbReference type="RefSeq" id="WP_156923232.1">
    <property type="nucleotide sequence ID" value="NZ_AZOD01000002.1"/>
</dbReference>
<accession>A0ABZ3BXU8</accession>
<protein>
    <recommendedName>
        <fullName evidence="4">DUF2975 domain-containing protein</fullName>
    </recommendedName>
</protein>
<keyword evidence="1" id="KW-0472">Membrane</keyword>
<evidence type="ECO:0000313" key="3">
    <source>
        <dbReference type="Proteomes" id="UP001449178"/>
    </source>
</evidence>
<evidence type="ECO:0008006" key="4">
    <source>
        <dbReference type="Google" id="ProtNLM"/>
    </source>
</evidence>
<feature type="transmembrane region" description="Helical" evidence="1">
    <location>
        <begin position="61"/>
        <end position="79"/>
    </location>
</feature>
<dbReference type="Proteomes" id="UP001449178">
    <property type="component" value="Chromosome"/>
</dbReference>
<gene>
    <name evidence="2" type="ORF">WMO13_08225</name>
</gene>
<organism evidence="2 3">
    <name type="scientific">Ignatzschineria larvae DSM 13226</name>
    <dbReference type="NCBI Taxonomy" id="1111732"/>
    <lineage>
        <taxon>Bacteria</taxon>
        <taxon>Pseudomonadati</taxon>
        <taxon>Pseudomonadota</taxon>
        <taxon>Gammaproteobacteria</taxon>
        <taxon>Cardiobacteriales</taxon>
        <taxon>Ignatzschineriaceae</taxon>
        <taxon>Ignatzschineria</taxon>
    </lineage>
</organism>
<feature type="transmembrane region" description="Helical" evidence="1">
    <location>
        <begin position="21"/>
        <end position="41"/>
    </location>
</feature>
<dbReference type="EMBL" id="CP150637">
    <property type="protein sequence ID" value="WZW87344.1"/>
    <property type="molecule type" value="Genomic_DNA"/>
</dbReference>
<reference evidence="2 3" key="1">
    <citation type="submission" date="2024-03" db="EMBL/GenBank/DDBJ databases">
        <title>Complete Genome Sequence and Annotation of Ignatzschineria larvae DSM 13226.</title>
        <authorList>
            <person name="Cantrell E."/>
            <person name="Burcham Z.M."/>
        </authorList>
    </citation>
    <scope>NUCLEOTIDE SEQUENCE [LARGE SCALE GENOMIC DNA]</scope>
    <source>
        <strain evidence="2 3">DSM 13226</strain>
    </source>
</reference>
<feature type="transmembrane region" description="Helical" evidence="1">
    <location>
        <begin position="100"/>
        <end position="118"/>
    </location>
</feature>
<keyword evidence="3" id="KW-1185">Reference proteome</keyword>
<name>A0ABZ3BXU8_9GAMM</name>
<keyword evidence="1" id="KW-1133">Transmembrane helix</keyword>
<feature type="transmembrane region" description="Helical" evidence="1">
    <location>
        <begin position="130"/>
        <end position="157"/>
    </location>
</feature>
<evidence type="ECO:0000256" key="1">
    <source>
        <dbReference type="SAM" id="Phobius"/>
    </source>
</evidence>
<sequence length="180" mass="20323">MMTTQPEQVYKDNQRGRIILTFFYLFNLLMLITYLIGFGALHTLASEHVREAVQLSKILPFSIITFSAILPLGLLLGFWMSAFASQPLDQHFRMAAMKRGFVLSFFYLLLFIGLVLFIDEPIAQMLGLQAFSYQLLIVVPIGAVLSAIYAYICAIVVGKFSKVAKKYDETVKPGRVEEPN</sequence>